<dbReference type="Pfam" id="PF12757">
    <property type="entry name" value="Eisosome1"/>
    <property type="match status" value="1"/>
</dbReference>
<protein>
    <recommendedName>
        <fullName evidence="4">Eisosome protein 1</fullName>
    </recommendedName>
</protein>
<feature type="compositionally biased region" description="Basic and acidic residues" evidence="1">
    <location>
        <begin position="99"/>
        <end position="115"/>
    </location>
</feature>
<sequence length="882" mass="93749">MLPTVAVPGSHVHAMDNPEPILLPVLPGSHPHETEATGQQSTIPVPGSHIHEPSAGEGQTADEPRPPSTSTEVQRSMDNRDEATQTNEAAATSGADLTAETKEGAESSYLRRADPKSLPSYPSAGLTHPESAGAAAALLAASSPRTVEVWHPNPTSAAGAAASLAHTGAKPVEVWKPNPISAAGAAASLAHPQSGAQEVHQPAPEVKSDWPLRGALGAMNSQKNQASLEAEHAQRPRAGSSPPHLTATTRARRDSGFSAEDEAAAHERHTSLQLNKPEEGQGSASNRRPMYPHLEGAARQRAEERLAKIGYTPPTVAASTASAAGHRASDLGSGRRRSASLSSTNLRDARNRTEQDEALQRAEEQKRGHDALLLMNVARKNVEARLAEQDRLIAERRRIFLQEEWAAQATRVAARQAEAEIRDTVRHIDIGGGAHFSEEELRRIAERNVKPVLEDLDKRSAEYHEQQRKKREQELARKLSKGKERRSFFGVKREALAPEGEQPTEEARPAEAAEIERHERSAAVSPEEQRVTDREENVDAVPAAPPERRRSLLEKLTGKKIGHPTEGTDHGHKHFNALGMVRDRVLHKTRDDSNLPGPAGEAEVLRPVSTEPVVPPAAPGVSEPAIPVPAPSAAVTAPAAVAEGVAVAENVAAAAVRLTPEPSTTNVPAAAATSAEPTSIPAATPAAASALAAPAGPSERHEHHHHHHHHNNNKTPFLSRLGRICHLPSPHSRSPSPPAPAPPSAEPHHDSRASIGSVFLDRLGRRSVVAPPTPEAGDVEEVIVSPTVAVQEGIVQPARVTETMVVSETIEVPTGRVVEVVETLIPPGVPTGQLAAAEAVGGVERAGIIQEGETPDSFPIALNSPASPQKEESRESKFTERL</sequence>
<dbReference type="PANTHER" id="PTHR28298:SF1">
    <property type="entry name" value="EISOSOME PROTEIN 1"/>
    <property type="match status" value="1"/>
</dbReference>
<dbReference type="EMBL" id="VXIS01000098">
    <property type="protein sequence ID" value="KAA8905566.1"/>
    <property type="molecule type" value="Genomic_DNA"/>
</dbReference>
<feature type="compositionally biased region" description="Basic and acidic residues" evidence="1">
    <location>
        <begin position="347"/>
        <end position="366"/>
    </location>
</feature>
<dbReference type="InParanoid" id="A0A5J5EVQ6"/>
<feature type="compositionally biased region" description="Basic and acidic residues" evidence="1">
    <location>
        <begin position="460"/>
        <end position="496"/>
    </location>
</feature>
<evidence type="ECO:0000313" key="2">
    <source>
        <dbReference type="EMBL" id="KAA8905566.1"/>
    </source>
</evidence>
<comment type="caution">
    <text evidence="2">The sequence shown here is derived from an EMBL/GenBank/DDBJ whole genome shotgun (WGS) entry which is preliminary data.</text>
</comment>
<dbReference type="OrthoDB" id="4070583at2759"/>
<proteinExistence type="predicted"/>
<evidence type="ECO:0000256" key="1">
    <source>
        <dbReference type="SAM" id="MobiDB-lite"/>
    </source>
</evidence>
<feature type="compositionally biased region" description="Low complexity" evidence="1">
    <location>
        <begin position="317"/>
        <end position="332"/>
    </location>
</feature>
<feature type="region of interest" description="Disordered" evidence="1">
    <location>
        <begin position="185"/>
        <end position="205"/>
    </location>
</feature>
<reference evidence="2 3" key="1">
    <citation type="submission" date="2019-09" db="EMBL/GenBank/DDBJ databases">
        <title>Draft genome of the ectomycorrhizal ascomycete Sphaerosporella brunnea.</title>
        <authorList>
            <consortium name="DOE Joint Genome Institute"/>
            <person name="Benucci G.M."/>
            <person name="Marozzi G."/>
            <person name="Antonielli L."/>
            <person name="Sanchez S."/>
            <person name="Marco P."/>
            <person name="Wang X."/>
            <person name="Falini L.B."/>
            <person name="Barry K."/>
            <person name="Haridas S."/>
            <person name="Lipzen A."/>
            <person name="Labutti K."/>
            <person name="Grigoriev I.V."/>
            <person name="Murat C."/>
            <person name="Martin F."/>
            <person name="Albertini E."/>
            <person name="Donnini D."/>
            <person name="Bonito G."/>
        </authorList>
    </citation>
    <scope>NUCLEOTIDE SEQUENCE [LARGE SCALE GENOMIC DNA]</scope>
    <source>
        <strain evidence="2 3">Sb_GMNB300</strain>
    </source>
</reference>
<keyword evidence="3" id="KW-1185">Reference proteome</keyword>
<dbReference type="InterPro" id="IPR024527">
    <property type="entry name" value="Eisosome1"/>
</dbReference>
<evidence type="ECO:0008006" key="4">
    <source>
        <dbReference type="Google" id="ProtNLM"/>
    </source>
</evidence>
<dbReference type="Proteomes" id="UP000326924">
    <property type="component" value="Unassembled WGS sequence"/>
</dbReference>
<feature type="compositionally biased region" description="Low complexity" evidence="1">
    <location>
        <begin position="662"/>
        <end position="697"/>
    </location>
</feature>
<evidence type="ECO:0000313" key="3">
    <source>
        <dbReference type="Proteomes" id="UP000326924"/>
    </source>
</evidence>
<feature type="compositionally biased region" description="Basic and acidic residues" evidence="1">
    <location>
        <begin position="505"/>
        <end position="537"/>
    </location>
</feature>
<name>A0A5J5EVQ6_9PEZI</name>
<gene>
    <name evidence="2" type="ORF">FN846DRAFT_907391</name>
</gene>
<accession>A0A5J5EVQ6</accession>
<feature type="region of interest" description="Disordered" evidence="1">
    <location>
        <begin position="316"/>
        <end position="366"/>
    </location>
</feature>
<feature type="region of interest" description="Disordered" evidence="1">
    <location>
        <begin position="460"/>
        <end position="551"/>
    </location>
</feature>
<dbReference type="AlphaFoldDB" id="A0A5J5EVQ6"/>
<feature type="region of interest" description="Disordered" evidence="1">
    <location>
        <begin position="221"/>
        <end position="290"/>
    </location>
</feature>
<feature type="compositionally biased region" description="Basic residues" evidence="1">
    <location>
        <begin position="702"/>
        <end position="712"/>
    </location>
</feature>
<feature type="region of interest" description="Disordered" evidence="1">
    <location>
        <begin position="851"/>
        <end position="882"/>
    </location>
</feature>
<dbReference type="PANTHER" id="PTHR28298">
    <property type="entry name" value="EISOSOME PROTEIN 1"/>
    <property type="match status" value="1"/>
</dbReference>
<feature type="region of interest" description="Disordered" evidence="1">
    <location>
        <begin position="662"/>
        <end position="751"/>
    </location>
</feature>
<feature type="compositionally biased region" description="Pro residues" evidence="1">
    <location>
        <begin position="735"/>
        <end position="745"/>
    </location>
</feature>
<organism evidence="2 3">
    <name type="scientific">Sphaerosporella brunnea</name>
    <dbReference type="NCBI Taxonomy" id="1250544"/>
    <lineage>
        <taxon>Eukaryota</taxon>
        <taxon>Fungi</taxon>
        <taxon>Dikarya</taxon>
        <taxon>Ascomycota</taxon>
        <taxon>Pezizomycotina</taxon>
        <taxon>Pezizomycetes</taxon>
        <taxon>Pezizales</taxon>
        <taxon>Pyronemataceae</taxon>
        <taxon>Sphaerosporella</taxon>
    </lineage>
</organism>
<dbReference type="GO" id="GO:0070941">
    <property type="term" value="P:eisosome assembly"/>
    <property type="evidence" value="ECO:0007669"/>
    <property type="project" value="TreeGrafter"/>
</dbReference>
<feature type="region of interest" description="Disordered" evidence="1">
    <location>
        <begin position="1"/>
        <end position="127"/>
    </location>
</feature>
<feature type="compositionally biased region" description="Basic and acidic residues" evidence="1">
    <location>
        <begin position="869"/>
        <end position="882"/>
    </location>
</feature>